<name>A0ABP0CAU3_9PEZI</name>
<dbReference type="Proteomes" id="UP001642406">
    <property type="component" value="Unassembled WGS sequence"/>
</dbReference>
<gene>
    <name evidence="2" type="ORF">SBRCBS47491_007012</name>
</gene>
<comment type="caution">
    <text evidence="2">The sequence shown here is derived from an EMBL/GenBank/DDBJ whole genome shotgun (WGS) entry which is preliminary data.</text>
</comment>
<sequence length="338" mass="36300">MSPSDDEHRHPLPLLLSDMPAAPRPARLPRLRAEGSPVVPSTPPRISRLHDGASSPRPLSVHQPIPRIPDYEELAENESDSDDELFHLARLRAAGTIVPASPVLSTPGSSTVGGAEGTSLSPLSSLINRIGSIGRTSPLRPAHPCGTPEAACSTEDLAAAAHRADVRRLMLKMMQDELESEQKRQQQLQQMLPPRAYKRSSMSTIKEDPADVSGTELEVPKTTVATLDGSGPSVPFEYTFTKSKEDLSIPSILAKKNIANGKFVLPKPPALPAPASSRSSSVLQRGKSVLPRGFGLRGRLRTPPTNGLKDWVLTSLSIEREAGRPPSYLEGCIKVSAI</sequence>
<proteinExistence type="predicted"/>
<accession>A0ABP0CAU3</accession>
<keyword evidence="3" id="KW-1185">Reference proteome</keyword>
<dbReference type="EMBL" id="CAWUHC010000074">
    <property type="protein sequence ID" value="CAK7228750.1"/>
    <property type="molecule type" value="Genomic_DNA"/>
</dbReference>
<feature type="region of interest" description="Disordered" evidence="1">
    <location>
        <begin position="177"/>
        <end position="217"/>
    </location>
</feature>
<evidence type="ECO:0000313" key="2">
    <source>
        <dbReference type="EMBL" id="CAK7228750.1"/>
    </source>
</evidence>
<feature type="region of interest" description="Disordered" evidence="1">
    <location>
        <begin position="1"/>
        <end position="64"/>
    </location>
</feature>
<evidence type="ECO:0000313" key="3">
    <source>
        <dbReference type="Proteomes" id="UP001642406"/>
    </source>
</evidence>
<feature type="compositionally biased region" description="Basic and acidic residues" evidence="1">
    <location>
        <begin position="1"/>
        <end position="10"/>
    </location>
</feature>
<evidence type="ECO:0000256" key="1">
    <source>
        <dbReference type="SAM" id="MobiDB-lite"/>
    </source>
</evidence>
<reference evidence="2 3" key="1">
    <citation type="submission" date="2024-01" db="EMBL/GenBank/DDBJ databases">
        <authorList>
            <person name="Allen C."/>
            <person name="Tagirdzhanova G."/>
        </authorList>
    </citation>
    <scope>NUCLEOTIDE SEQUENCE [LARGE SCALE GENOMIC DNA]</scope>
</reference>
<protein>
    <submittedName>
        <fullName evidence="2">Uncharacterized protein</fullName>
    </submittedName>
</protein>
<organism evidence="2 3">
    <name type="scientific">Sporothrix bragantina</name>
    <dbReference type="NCBI Taxonomy" id="671064"/>
    <lineage>
        <taxon>Eukaryota</taxon>
        <taxon>Fungi</taxon>
        <taxon>Dikarya</taxon>
        <taxon>Ascomycota</taxon>
        <taxon>Pezizomycotina</taxon>
        <taxon>Sordariomycetes</taxon>
        <taxon>Sordariomycetidae</taxon>
        <taxon>Ophiostomatales</taxon>
        <taxon>Ophiostomataceae</taxon>
        <taxon>Sporothrix</taxon>
    </lineage>
</organism>